<feature type="compositionally biased region" description="Polar residues" evidence="5">
    <location>
        <begin position="59"/>
        <end position="70"/>
    </location>
</feature>
<feature type="compositionally biased region" description="Basic and acidic residues" evidence="5">
    <location>
        <begin position="604"/>
        <end position="632"/>
    </location>
</feature>
<dbReference type="Pfam" id="PF12325">
    <property type="entry name" value="TMF_TATA_bd"/>
    <property type="match status" value="1"/>
</dbReference>
<feature type="domain" description="TATA element modulatory factor 1 TATA binding" evidence="6">
    <location>
        <begin position="759"/>
        <end position="872"/>
    </location>
</feature>
<dbReference type="Pfam" id="PF12329">
    <property type="entry name" value="TMF_DNA_bd"/>
    <property type="match status" value="1"/>
</dbReference>
<feature type="compositionally biased region" description="Low complexity" evidence="5">
    <location>
        <begin position="75"/>
        <end position="93"/>
    </location>
</feature>
<reference evidence="8" key="1">
    <citation type="submission" date="2024-06" db="EMBL/GenBank/DDBJ databases">
        <title>Draft Genome Sequences of Epichloe bromicola Strains Isolated from Elymus ciliaris.</title>
        <authorList>
            <consortium name="Epichloe bromicola genome sequencing consortium"/>
            <person name="Miura A."/>
            <person name="Imano S."/>
            <person name="Ashida A."/>
            <person name="Sato I."/>
            <person name="Chiba S."/>
            <person name="Tanaka A."/>
            <person name="Camagna M."/>
            <person name="Takemoto D."/>
        </authorList>
    </citation>
    <scope>NUCLEOTIDE SEQUENCE [LARGE SCALE GENOMIC DNA]</scope>
    <source>
        <strain evidence="8">DP</strain>
    </source>
</reference>
<keyword evidence="8" id="KW-1185">Reference proteome</keyword>
<dbReference type="InterPro" id="IPR052602">
    <property type="entry name" value="Growth_transcription_reg"/>
</dbReference>
<dbReference type="InterPro" id="IPR022091">
    <property type="entry name" value="TMF_TATA-bd"/>
</dbReference>
<feature type="region of interest" description="Disordered" evidence="5">
    <location>
        <begin position="604"/>
        <end position="752"/>
    </location>
</feature>
<sequence length="875" mass="96247">MAAPGKPSKWGSFLSQAVAGVESRLDNMLAEPDEAQSQKPAAASAAPASPSAAPRVSEAITTTAKQSWQQPAPPATSGATNSRSSSRSGVNGRLQARLARAMAGKANASGTASRGTLSPTSSTDQISRPSIEEKSTDKPFSKEQDEATSKLEAAEGIDVCSITEPPESLLADTIEAAPTEAPRPIHDATTTEAASGKTSALEDHVSQTSEGSEEAKISAKEDSASTQPEDKSELVRELQELKDRQQEEMREYIERIDSLQSKLQYLSKTATATARKAASSALPGSPEQKLAAKDEKIALLMEEGQKLSSNEHKLRSTIKKLRALIGEHEKQLADLKKDRDRAISDAEALRARLDGPEEVERRWDEANRATAALQAEMESLKKENSRKDDAYRRLDQEWEKRTEQAECSHREAMNKALAAERQKQKSLEESNSSLRTEKETVAEQARQDEIEWREKLERANERGRKTAEELQAELQAVEGKLEAMRVAAEEASSGTGGEAQVKMFRQIETLQSQYASARENWQGIEASLIAKSANLEKERDEAQRRESEMRRKARDAAVRLRHVEDELQDVQPSLASARQELNFCRDEMAELQASYKSCQASLAEAREEVERLKQQGVTDKEDSVEAERRQWVDEVAGATNRGHQSRPESPLVSISRTFSSDLLGLSGPSKSRRSRTPGSIPDNSPADIMSPTRRATSQTPIRTREPSFAGSGAPPTPFSPFETPSETGHFPSLVSVERDNGALETIPSSPRHVAQDMVSVSTVAAGPSVQLVERMSAAIRRLEAEKVTAKEEMARVCGQRNEARRDLVALMKEIEETKAAASRVPQLEQEVANLDSRYQTTLEMLGEKSELVEELKADVEDVKTMYRELVERTVK</sequence>
<feature type="compositionally biased region" description="Polar residues" evidence="5">
    <location>
        <begin position="188"/>
        <end position="198"/>
    </location>
</feature>
<keyword evidence="3 4" id="KW-0175">Coiled coil</keyword>
<evidence type="ECO:0000313" key="8">
    <source>
        <dbReference type="Proteomes" id="UP001562357"/>
    </source>
</evidence>
<comment type="caution">
    <text evidence="7">The sequence shown here is derived from an EMBL/GenBank/DDBJ whole genome shotgun (WGS) entry which is preliminary data.</text>
</comment>
<dbReference type="InterPro" id="IPR022092">
    <property type="entry name" value="TMF_DNA-bd"/>
</dbReference>
<dbReference type="Proteomes" id="UP001562357">
    <property type="component" value="Unassembled WGS sequence"/>
</dbReference>
<evidence type="ECO:0000313" key="7">
    <source>
        <dbReference type="EMBL" id="GAB0134884.1"/>
    </source>
</evidence>
<dbReference type="PANTHER" id="PTHR46515:SF1">
    <property type="entry name" value="TATA ELEMENT MODULATORY FACTOR"/>
    <property type="match status" value="1"/>
</dbReference>
<evidence type="ECO:0000259" key="6">
    <source>
        <dbReference type="Pfam" id="PF12325"/>
    </source>
</evidence>
<proteinExistence type="predicted"/>
<feature type="region of interest" description="Disordered" evidence="5">
    <location>
        <begin position="399"/>
        <end position="450"/>
    </location>
</feature>
<dbReference type="EMBL" id="BAAFGZ010000099">
    <property type="protein sequence ID" value="GAB0134884.1"/>
    <property type="molecule type" value="Genomic_DNA"/>
</dbReference>
<feature type="coiled-coil region" evidence="4">
    <location>
        <begin position="772"/>
        <end position="820"/>
    </location>
</feature>
<evidence type="ECO:0000256" key="1">
    <source>
        <dbReference type="ARBA" id="ARBA00004555"/>
    </source>
</evidence>
<feature type="compositionally biased region" description="Polar residues" evidence="5">
    <location>
        <begin position="108"/>
        <end position="128"/>
    </location>
</feature>
<comment type="subcellular location">
    <subcellularLocation>
        <location evidence="1">Golgi apparatus</location>
    </subcellularLocation>
</comment>
<evidence type="ECO:0000256" key="3">
    <source>
        <dbReference type="ARBA" id="ARBA00023054"/>
    </source>
</evidence>
<dbReference type="PANTHER" id="PTHR46515">
    <property type="entry name" value="TATA ELEMENT MODULATORY FACTOR TMF1"/>
    <property type="match status" value="1"/>
</dbReference>
<feature type="compositionally biased region" description="Basic and acidic residues" evidence="5">
    <location>
        <begin position="130"/>
        <end position="153"/>
    </location>
</feature>
<name>A0ABQ0CN81_9HYPO</name>
<feature type="compositionally biased region" description="Basic and acidic residues" evidence="5">
    <location>
        <begin position="435"/>
        <end position="450"/>
    </location>
</feature>
<gene>
    <name evidence="7" type="primary">g3238</name>
    <name evidence="7" type="ORF">EsDP_00003238</name>
</gene>
<evidence type="ECO:0000256" key="5">
    <source>
        <dbReference type="SAM" id="MobiDB-lite"/>
    </source>
</evidence>
<feature type="region of interest" description="Disordered" evidence="5">
    <location>
        <begin position="25"/>
        <end position="234"/>
    </location>
</feature>
<accession>A0ABQ0CN81</accession>
<feature type="compositionally biased region" description="Basic and acidic residues" evidence="5">
    <location>
        <begin position="213"/>
        <end position="234"/>
    </location>
</feature>
<keyword evidence="2" id="KW-0333">Golgi apparatus</keyword>
<evidence type="ECO:0000256" key="4">
    <source>
        <dbReference type="SAM" id="Coils"/>
    </source>
</evidence>
<organism evidence="7 8">
    <name type="scientific">Epichloe bromicola</name>
    <dbReference type="NCBI Taxonomy" id="79588"/>
    <lineage>
        <taxon>Eukaryota</taxon>
        <taxon>Fungi</taxon>
        <taxon>Dikarya</taxon>
        <taxon>Ascomycota</taxon>
        <taxon>Pezizomycotina</taxon>
        <taxon>Sordariomycetes</taxon>
        <taxon>Hypocreomycetidae</taxon>
        <taxon>Hypocreales</taxon>
        <taxon>Clavicipitaceae</taxon>
        <taxon>Epichloe</taxon>
    </lineage>
</organism>
<protein>
    <recommendedName>
        <fullName evidence="6">TATA element modulatory factor 1 TATA binding domain-containing protein</fullName>
    </recommendedName>
</protein>
<evidence type="ECO:0000256" key="2">
    <source>
        <dbReference type="ARBA" id="ARBA00023034"/>
    </source>
</evidence>
<feature type="compositionally biased region" description="Low complexity" evidence="5">
    <location>
        <begin position="40"/>
        <end position="54"/>
    </location>
</feature>
<feature type="compositionally biased region" description="Basic and acidic residues" evidence="5">
    <location>
        <begin position="399"/>
        <end position="428"/>
    </location>
</feature>